<dbReference type="EMBL" id="CAADGD010000001">
    <property type="protein sequence ID" value="VFK68263.1"/>
    <property type="molecule type" value="Genomic_DNA"/>
</dbReference>
<dbReference type="EMBL" id="CAADFZ010000002">
    <property type="protein sequence ID" value="VFK58149.1"/>
    <property type="molecule type" value="Genomic_DNA"/>
</dbReference>
<name>A0A451AQG6_9GAMM</name>
<evidence type="ECO:0000313" key="2">
    <source>
        <dbReference type="EMBL" id="VFK68263.1"/>
    </source>
</evidence>
<accession>A0A451AQG6</accession>
<reference evidence="2" key="1">
    <citation type="submission" date="2019-02" db="EMBL/GenBank/DDBJ databases">
        <authorList>
            <person name="Gruber-Vodicka R. H."/>
            <person name="Seah K. B. B."/>
        </authorList>
    </citation>
    <scope>NUCLEOTIDE SEQUENCE</scope>
    <source>
        <strain evidence="2">BECK_BY19</strain>
        <strain evidence="1">BECK_BY8</strain>
    </source>
</reference>
<organism evidence="2">
    <name type="scientific">Candidatus Kentrum sp. UNK</name>
    <dbReference type="NCBI Taxonomy" id="2126344"/>
    <lineage>
        <taxon>Bacteria</taxon>
        <taxon>Pseudomonadati</taxon>
        <taxon>Pseudomonadota</taxon>
        <taxon>Gammaproteobacteria</taxon>
        <taxon>Candidatus Kentrum</taxon>
    </lineage>
</organism>
<dbReference type="AlphaFoldDB" id="A0A451AQG6"/>
<protein>
    <submittedName>
        <fullName evidence="2">Uncharacterized protein</fullName>
    </submittedName>
</protein>
<gene>
    <name evidence="1" type="ORF">BECKUNK1418G_GA0071005_100222</name>
    <name evidence="2" type="ORF">BECKUNK1418H_GA0071006_100122</name>
</gene>
<proteinExistence type="predicted"/>
<sequence length="46" mass="5537">MRLANDGMLQRFQVLVYPDERPWKWSDRPPKKEARNLAFSVARHLI</sequence>
<evidence type="ECO:0000313" key="1">
    <source>
        <dbReference type="EMBL" id="VFK58149.1"/>
    </source>
</evidence>